<dbReference type="GO" id="GO:0009251">
    <property type="term" value="P:glucan catabolic process"/>
    <property type="evidence" value="ECO:0007669"/>
    <property type="project" value="TreeGrafter"/>
</dbReference>
<dbReference type="FunFam" id="2.60.40.10:FF:000495">
    <property type="entry name" value="Periplasmic beta-glucosidase"/>
    <property type="match status" value="1"/>
</dbReference>
<reference evidence="5 6" key="1">
    <citation type="submission" date="2014-02" db="EMBL/GenBank/DDBJ databases">
        <authorList>
            <person name="Sears C."/>
            <person name="Carroll K."/>
            <person name="Sack B.R."/>
            <person name="Qadri F."/>
            <person name="Myers L.L."/>
            <person name="Chung G.-T."/>
            <person name="Escheverria P."/>
            <person name="Fraser C.M."/>
            <person name="Sadzewicz L."/>
            <person name="Shefchek K.A."/>
            <person name="Tallon L."/>
            <person name="Das S.P."/>
            <person name="Daugherty S."/>
            <person name="Mongodin E.F."/>
        </authorList>
    </citation>
    <scope>NUCLEOTIDE SEQUENCE [LARGE SCALE GENOMIC DNA]</scope>
    <source>
        <strain evidence="6">3998T(B)3</strain>
    </source>
</reference>
<dbReference type="InterPro" id="IPR002772">
    <property type="entry name" value="Glyco_hydro_3_C"/>
</dbReference>
<dbReference type="RefSeq" id="WP_171031172.1">
    <property type="nucleotide sequence ID" value="NZ_JGDB01000023.1"/>
</dbReference>
<dbReference type="InterPro" id="IPR036881">
    <property type="entry name" value="Glyco_hydro_3_C_sf"/>
</dbReference>
<dbReference type="Gene3D" id="3.20.20.300">
    <property type="entry name" value="Glycoside hydrolase, family 3, N-terminal domain"/>
    <property type="match status" value="1"/>
</dbReference>
<feature type="domain" description="Fibronectin type III-like" evidence="4">
    <location>
        <begin position="717"/>
        <end position="786"/>
    </location>
</feature>
<dbReference type="Gene3D" id="3.40.50.1700">
    <property type="entry name" value="Glycoside hydrolase family 3 C-terminal domain"/>
    <property type="match status" value="1"/>
</dbReference>
<dbReference type="Pfam" id="PF01915">
    <property type="entry name" value="Glyco_hydro_3_C"/>
    <property type="match status" value="1"/>
</dbReference>
<dbReference type="Proteomes" id="UP000020773">
    <property type="component" value="Unassembled WGS sequence"/>
</dbReference>
<dbReference type="InterPro" id="IPR019800">
    <property type="entry name" value="Glyco_hydro_3_AS"/>
</dbReference>
<protein>
    <submittedName>
        <fullName evidence="5">Glycosyl hydrolase family 3 C-terminal domain protein</fullName>
    </submittedName>
</protein>
<sequence>MLSVFFIFPVRAKNTFGKKKDKVTRLHFYDLNKNGRMDTYENPSAPVEYRVEHLLSQMTLEEKVGQMLTSLGWPMYERVGEDIRLTPQLEKEIGEYHIGSLWGFMRADPWTQRTLHTGLNPSLAARASNRLQSYVIEHSRLGIPLFLAEECPHGHMAIGTTVFPTSIGQASTWNPELIRQMGRVIAIEASAQGAHIGYGPVLDLARDPRWSRVEETYGEDPYLNGVMGTALVRGFQGETLNDGKSVIATLKHFASYGWTEGGHNGGTAHIGERELEEAIFPSFREAVGAGALSVMSSYNEIDGNPCTGSRYLLTDILKDRWQFKGFVVSDLYAVGGLREHGVAGNDYEAAIKAVNAGVDSDLGTNVYAEQLVAAVKRGDVAVATIDKAVRRILSLKFQMGLFDDPFVDEKQAVQLVASSEHTGLAREVARQSIVLLKNKDKLLPLKKDIRTLAVIGPNADNVYNMLGDYTAPQADGTVVTVLDGIRQKVSKETRVLYAKGCAVRDSSRTGFKDAIETARNADAVVMVMGGSSARDFSSEYEETGAAKVTINQISDMESGEGYDRATLHLMGRQLELLEEISRLGKPVVLVLIKGRPLLMEGAIQEAEAIVDAWYPGMQGGNAVADVLFGDYNPAGRLTLSVPRSVGQLPVYYNTRRKGNRSRYVEEPGTPRYPFGYGLSYTTFSYTDMKVQVTEGSDDCRVDVTVTIQNQGTADGDEVAQLYFRDDVSSFTTPAKQLRAFSRIHLKAAESREVTFTLDKKSLALYMQEGEWVVEPGRFTIMVGGSSEDITCRQAFEINRKYTFKM</sequence>
<dbReference type="Gene3D" id="2.60.40.10">
    <property type="entry name" value="Immunoglobulins"/>
    <property type="match status" value="1"/>
</dbReference>
<dbReference type="Pfam" id="PF00933">
    <property type="entry name" value="Glyco_hydro_3"/>
    <property type="match status" value="1"/>
</dbReference>
<comment type="similarity">
    <text evidence="1 3">Belongs to the glycosyl hydrolase 3 family.</text>
</comment>
<dbReference type="PROSITE" id="PS00775">
    <property type="entry name" value="GLYCOSYL_HYDROL_F3"/>
    <property type="match status" value="1"/>
</dbReference>
<keyword evidence="2 3" id="KW-0378">Hydrolase</keyword>
<accession>A0A015W1U7</accession>
<organism evidence="5 6">
    <name type="scientific">Bacteroides fragilis str. 3998T(B)3</name>
    <dbReference type="NCBI Taxonomy" id="1339316"/>
    <lineage>
        <taxon>Bacteria</taxon>
        <taxon>Pseudomonadati</taxon>
        <taxon>Bacteroidota</taxon>
        <taxon>Bacteroidia</taxon>
        <taxon>Bacteroidales</taxon>
        <taxon>Bacteroidaceae</taxon>
        <taxon>Bacteroides</taxon>
    </lineage>
</organism>
<gene>
    <name evidence="5" type="ORF">M125_1134</name>
</gene>
<dbReference type="InterPro" id="IPR001764">
    <property type="entry name" value="Glyco_hydro_3_N"/>
</dbReference>
<dbReference type="SUPFAM" id="SSF52279">
    <property type="entry name" value="Beta-D-glucan exohydrolase, C-terminal domain"/>
    <property type="match status" value="1"/>
</dbReference>
<dbReference type="SUPFAM" id="SSF51445">
    <property type="entry name" value="(Trans)glycosidases"/>
    <property type="match status" value="1"/>
</dbReference>
<dbReference type="PATRIC" id="fig|1339316.3.peg.1099"/>
<evidence type="ECO:0000313" key="6">
    <source>
        <dbReference type="Proteomes" id="UP000020773"/>
    </source>
</evidence>
<dbReference type="InterPro" id="IPR036962">
    <property type="entry name" value="Glyco_hydro_3_N_sf"/>
</dbReference>
<evidence type="ECO:0000256" key="3">
    <source>
        <dbReference type="RuleBase" id="RU361161"/>
    </source>
</evidence>
<dbReference type="PANTHER" id="PTHR30620:SF123">
    <property type="entry name" value="BETA-XYLOSIDASE"/>
    <property type="match status" value="1"/>
</dbReference>
<evidence type="ECO:0000259" key="4">
    <source>
        <dbReference type="SMART" id="SM01217"/>
    </source>
</evidence>
<evidence type="ECO:0000256" key="2">
    <source>
        <dbReference type="ARBA" id="ARBA00022801"/>
    </source>
</evidence>
<name>A0A015W1U7_BACFG</name>
<comment type="caution">
    <text evidence="5">The sequence shown here is derived from an EMBL/GenBank/DDBJ whole genome shotgun (WGS) entry which is preliminary data.</text>
</comment>
<dbReference type="GO" id="GO:0008422">
    <property type="term" value="F:beta-glucosidase activity"/>
    <property type="evidence" value="ECO:0007669"/>
    <property type="project" value="UniProtKB-ARBA"/>
</dbReference>
<dbReference type="PRINTS" id="PR00133">
    <property type="entry name" value="GLHYDRLASE3"/>
</dbReference>
<dbReference type="FunFam" id="3.40.50.1700:FF:000009">
    <property type="entry name" value="Periplasmic beta-glucosidase"/>
    <property type="match status" value="1"/>
</dbReference>
<dbReference type="SMART" id="SM01217">
    <property type="entry name" value="Fn3_like"/>
    <property type="match status" value="1"/>
</dbReference>
<evidence type="ECO:0000313" key="5">
    <source>
        <dbReference type="EMBL" id="EXY92138.1"/>
    </source>
</evidence>
<dbReference type="Pfam" id="PF14310">
    <property type="entry name" value="Fn3-like"/>
    <property type="match status" value="1"/>
</dbReference>
<dbReference type="InterPro" id="IPR017853">
    <property type="entry name" value="GH"/>
</dbReference>
<proteinExistence type="inferred from homology"/>
<dbReference type="InterPro" id="IPR026891">
    <property type="entry name" value="Fn3-like"/>
</dbReference>
<dbReference type="PANTHER" id="PTHR30620">
    <property type="entry name" value="PERIPLASMIC BETA-GLUCOSIDASE-RELATED"/>
    <property type="match status" value="1"/>
</dbReference>
<dbReference type="InterPro" id="IPR013783">
    <property type="entry name" value="Ig-like_fold"/>
</dbReference>
<keyword evidence="3" id="KW-0326">Glycosidase</keyword>
<dbReference type="AlphaFoldDB" id="A0A015W1U7"/>
<dbReference type="EMBL" id="JGDB01000023">
    <property type="protein sequence ID" value="EXY92138.1"/>
    <property type="molecule type" value="Genomic_DNA"/>
</dbReference>
<dbReference type="InterPro" id="IPR051915">
    <property type="entry name" value="Cellulose_Degrad_GH3"/>
</dbReference>
<evidence type="ECO:0000256" key="1">
    <source>
        <dbReference type="ARBA" id="ARBA00005336"/>
    </source>
</evidence>